<keyword evidence="1" id="KW-1133">Transmembrane helix</keyword>
<dbReference type="EMBL" id="JACXVP010000003">
    <property type="protein sequence ID" value="KAG5614089.1"/>
    <property type="molecule type" value="Genomic_DNA"/>
</dbReference>
<feature type="chain" id="PRO_5039909387" evidence="2">
    <location>
        <begin position="23"/>
        <end position="213"/>
    </location>
</feature>
<dbReference type="Proteomes" id="UP000824120">
    <property type="component" value="Chromosome 3"/>
</dbReference>
<name>A0A9J5ZPJ0_SOLCO</name>
<keyword evidence="1" id="KW-0812">Transmembrane</keyword>
<evidence type="ECO:0000313" key="3">
    <source>
        <dbReference type="EMBL" id="KAG5614089.1"/>
    </source>
</evidence>
<keyword evidence="2" id="KW-0732">Signal</keyword>
<feature type="transmembrane region" description="Helical" evidence="1">
    <location>
        <begin position="127"/>
        <end position="148"/>
    </location>
</feature>
<evidence type="ECO:0000313" key="4">
    <source>
        <dbReference type="Proteomes" id="UP000824120"/>
    </source>
</evidence>
<keyword evidence="4" id="KW-1185">Reference proteome</keyword>
<evidence type="ECO:0000256" key="1">
    <source>
        <dbReference type="SAM" id="Phobius"/>
    </source>
</evidence>
<comment type="caution">
    <text evidence="3">The sequence shown here is derived from an EMBL/GenBank/DDBJ whole genome shotgun (WGS) entry which is preliminary data.</text>
</comment>
<proteinExistence type="predicted"/>
<sequence>MVIFLIAILVILQLNCKTKILGQLLFNSSSPFSIPIAAHLISADPSEEPDPAHSKAIETQVFHFVNATHSSDQTERNPATSLSALIHGDRKAAMDEYNSSQYTVLFVFFLNVPVVQQEQFACSSLRLVMSVAMLSFCFLIFIIEFLMVKIMSTTTTKKKPILGLVDLMFSWSFKGCTQQKSLQRHGLNFYFSSKPSNYCLQNARAHLRILKYE</sequence>
<keyword evidence="1" id="KW-0472">Membrane</keyword>
<evidence type="ECO:0000256" key="2">
    <source>
        <dbReference type="SAM" id="SignalP"/>
    </source>
</evidence>
<gene>
    <name evidence="3" type="ORF">H5410_013913</name>
</gene>
<accession>A0A9J5ZPJ0</accession>
<reference evidence="3 4" key="1">
    <citation type="submission" date="2020-09" db="EMBL/GenBank/DDBJ databases">
        <title>De no assembly of potato wild relative species, Solanum commersonii.</title>
        <authorList>
            <person name="Cho K."/>
        </authorList>
    </citation>
    <scope>NUCLEOTIDE SEQUENCE [LARGE SCALE GENOMIC DNA]</scope>
    <source>
        <strain evidence="3">LZ3.2</strain>
        <tissue evidence="3">Leaf</tissue>
    </source>
</reference>
<dbReference type="AlphaFoldDB" id="A0A9J5ZPJ0"/>
<feature type="signal peptide" evidence="2">
    <location>
        <begin position="1"/>
        <end position="22"/>
    </location>
</feature>
<protein>
    <submittedName>
        <fullName evidence="3">Uncharacterized protein</fullName>
    </submittedName>
</protein>
<organism evidence="3 4">
    <name type="scientific">Solanum commersonii</name>
    <name type="common">Commerson's wild potato</name>
    <name type="synonym">Commerson's nightshade</name>
    <dbReference type="NCBI Taxonomy" id="4109"/>
    <lineage>
        <taxon>Eukaryota</taxon>
        <taxon>Viridiplantae</taxon>
        <taxon>Streptophyta</taxon>
        <taxon>Embryophyta</taxon>
        <taxon>Tracheophyta</taxon>
        <taxon>Spermatophyta</taxon>
        <taxon>Magnoliopsida</taxon>
        <taxon>eudicotyledons</taxon>
        <taxon>Gunneridae</taxon>
        <taxon>Pentapetalae</taxon>
        <taxon>asterids</taxon>
        <taxon>lamiids</taxon>
        <taxon>Solanales</taxon>
        <taxon>Solanaceae</taxon>
        <taxon>Solanoideae</taxon>
        <taxon>Solaneae</taxon>
        <taxon>Solanum</taxon>
    </lineage>
</organism>